<dbReference type="SUPFAM" id="SSF51735">
    <property type="entry name" value="NAD(P)-binding Rossmann-fold domains"/>
    <property type="match status" value="1"/>
</dbReference>
<dbReference type="Proteomes" id="UP000184356">
    <property type="component" value="Unassembled WGS sequence"/>
</dbReference>
<dbReference type="InterPro" id="IPR020904">
    <property type="entry name" value="Sc_DH/Rdtase_CS"/>
</dbReference>
<dbReference type="OrthoDB" id="1669814at2759"/>
<dbReference type="PANTHER" id="PTHR43008:SF4">
    <property type="entry name" value="CHAIN DEHYDROGENASE, PUTATIVE (AFU_ORTHOLOGUE AFUA_4G08710)-RELATED"/>
    <property type="match status" value="1"/>
</dbReference>
<name>A0A1L9TXM5_9EURO</name>
<dbReference type="RefSeq" id="XP_040707839.1">
    <property type="nucleotide sequence ID" value="XM_040845763.1"/>
</dbReference>
<dbReference type="PRINTS" id="PR00081">
    <property type="entry name" value="GDHRDH"/>
</dbReference>
<dbReference type="InterPro" id="IPR036291">
    <property type="entry name" value="NAD(P)-bd_dom_sf"/>
</dbReference>
<evidence type="ECO:0000256" key="3">
    <source>
        <dbReference type="ARBA" id="ARBA00023002"/>
    </source>
</evidence>
<dbReference type="GO" id="GO:0016616">
    <property type="term" value="F:oxidoreductase activity, acting on the CH-OH group of donors, NAD or NADP as acceptor"/>
    <property type="evidence" value="ECO:0007669"/>
    <property type="project" value="UniProtKB-ARBA"/>
</dbReference>
<evidence type="ECO:0000313" key="4">
    <source>
        <dbReference type="EMBL" id="OJJ64033.1"/>
    </source>
</evidence>
<organism evidence="4 5">
    <name type="scientific">Aspergillus sydowii CBS 593.65</name>
    <dbReference type="NCBI Taxonomy" id="1036612"/>
    <lineage>
        <taxon>Eukaryota</taxon>
        <taxon>Fungi</taxon>
        <taxon>Dikarya</taxon>
        <taxon>Ascomycota</taxon>
        <taxon>Pezizomycotina</taxon>
        <taxon>Eurotiomycetes</taxon>
        <taxon>Eurotiomycetidae</taxon>
        <taxon>Eurotiales</taxon>
        <taxon>Aspergillaceae</taxon>
        <taxon>Aspergillus</taxon>
        <taxon>Aspergillus subgen. Nidulantes</taxon>
    </lineage>
</organism>
<dbReference type="Gene3D" id="3.40.50.720">
    <property type="entry name" value="NAD(P)-binding Rossmann-like Domain"/>
    <property type="match status" value="1"/>
</dbReference>
<dbReference type="FunFam" id="3.40.50.720:FF:000245">
    <property type="entry name" value="Short chain dehydrogenase, putative"/>
    <property type="match status" value="1"/>
</dbReference>
<protein>
    <submittedName>
        <fullName evidence="4">Uncharacterized protein</fullName>
    </submittedName>
</protein>
<reference evidence="5" key="1">
    <citation type="journal article" date="2017" name="Genome Biol.">
        <title>Comparative genomics reveals high biological diversity and specific adaptations in the industrially and medically important fungal genus Aspergillus.</title>
        <authorList>
            <person name="de Vries R.P."/>
            <person name="Riley R."/>
            <person name="Wiebenga A."/>
            <person name="Aguilar-Osorio G."/>
            <person name="Amillis S."/>
            <person name="Uchima C.A."/>
            <person name="Anderluh G."/>
            <person name="Asadollahi M."/>
            <person name="Askin M."/>
            <person name="Barry K."/>
            <person name="Battaglia E."/>
            <person name="Bayram O."/>
            <person name="Benocci T."/>
            <person name="Braus-Stromeyer S.A."/>
            <person name="Caldana C."/>
            <person name="Canovas D."/>
            <person name="Cerqueira G.C."/>
            <person name="Chen F."/>
            <person name="Chen W."/>
            <person name="Choi C."/>
            <person name="Clum A."/>
            <person name="Dos Santos R.A."/>
            <person name="Damasio A.R."/>
            <person name="Diallinas G."/>
            <person name="Emri T."/>
            <person name="Fekete E."/>
            <person name="Flipphi M."/>
            <person name="Freyberg S."/>
            <person name="Gallo A."/>
            <person name="Gournas C."/>
            <person name="Habgood R."/>
            <person name="Hainaut M."/>
            <person name="Harispe M.L."/>
            <person name="Henrissat B."/>
            <person name="Hilden K.S."/>
            <person name="Hope R."/>
            <person name="Hossain A."/>
            <person name="Karabika E."/>
            <person name="Karaffa L."/>
            <person name="Karanyi Z."/>
            <person name="Krasevec N."/>
            <person name="Kuo A."/>
            <person name="Kusch H."/>
            <person name="LaButti K."/>
            <person name="Lagendijk E.L."/>
            <person name="Lapidus A."/>
            <person name="Levasseur A."/>
            <person name="Lindquist E."/>
            <person name="Lipzen A."/>
            <person name="Logrieco A.F."/>
            <person name="MacCabe A."/>
            <person name="Maekelae M.R."/>
            <person name="Malavazi I."/>
            <person name="Melin P."/>
            <person name="Meyer V."/>
            <person name="Mielnichuk N."/>
            <person name="Miskei M."/>
            <person name="Molnar A.P."/>
            <person name="Mule G."/>
            <person name="Ngan C.Y."/>
            <person name="Orejas M."/>
            <person name="Orosz E."/>
            <person name="Ouedraogo J.P."/>
            <person name="Overkamp K.M."/>
            <person name="Park H.-S."/>
            <person name="Perrone G."/>
            <person name="Piumi F."/>
            <person name="Punt P.J."/>
            <person name="Ram A.F."/>
            <person name="Ramon A."/>
            <person name="Rauscher S."/>
            <person name="Record E."/>
            <person name="Riano-Pachon D.M."/>
            <person name="Robert V."/>
            <person name="Roehrig J."/>
            <person name="Ruller R."/>
            <person name="Salamov A."/>
            <person name="Salih N.S."/>
            <person name="Samson R.A."/>
            <person name="Sandor E."/>
            <person name="Sanguinetti M."/>
            <person name="Schuetze T."/>
            <person name="Sepcic K."/>
            <person name="Shelest E."/>
            <person name="Sherlock G."/>
            <person name="Sophianopoulou V."/>
            <person name="Squina F.M."/>
            <person name="Sun H."/>
            <person name="Susca A."/>
            <person name="Todd R.B."/>
            <person name="Tsang A."/>
            <person name="Unkles S.E."/>
            <person name="van de Wiele N."/>
            <person name="van Rossen-Uffink D."/>
            <person name="Oliveira J.V."/>
            <person name="Vesth T.C."/>
            <person name="Visser J."/>
            <person name="Yu J.-H."/>
            <person name="Zhou M."/>
            <person name="Andersen M.R."/>
            <person name="Archer D.B."/>
            <person name="Baker S.E."/>
            <person name="Benoit I."/>
            <person name="Brakhage A.A."/>
            <person name="Braus G.H."/>
            <person name="Fischer R."/>
            <person name="Frisvad J.C."/>
            <person name="Goldman G.H."/>
            <person name="Houbraken J."/>
            <person name="Oakley B."/>
            <person name="Pocsi I."/>
            <person name="Scazzocchio C."/>
            <person name="Seiboth B."/>
            <person name="vanKuyk P.A."/>
            <person name="Wortman J."/>
            <person name="Dyer P.S."/>
            <person name="Grigoriev I.V."/>
        </authorList>
    </citation>
    <scope>NUCLEOTIDE SEQUENCE [LARGE SCALE GENOMIC DNA]</scope>
    <source>
        <strain evidence="5">CBS 593.65</strain>
    </source>
</reference>
<dbReference type="GeneID" id="63761836"/>
<dbReference type="EMBL" id="KV878582">
    <property type="protein sequence ID" value="OJJ64033.1"/>
    <property type="molecule type" value="Genomic_DNA"/>
</dbReference>
<dbReference type="PROSITE" id="PS00061">
    <property type="entry name" value="ADH_SHORT"/>
    <property type="match status" value="1"/>
</dbReference>
<sequence>MSVSIETTSTPVVAVKQEIAPSVTGGNRLPEFSLAGKVVCVSGAARGLGLTQAEALLEAGARVYALDRLEEPSPEFYDIQKRAKEELGTEFQYRRIDVRDTNLLHSTIEAIANTEGRMDGLVAAAGIQQETPALDYTSQDANRMFEVNVTGVMMTAQAVAKQMIRFGNGGSIALIASMSGTVANRGLICSAYNASKAAVIQLARNLASEWGQYNIRVNTISPGYIVTAMVEQLFIQYPERREEWPKHNMLGRLSSPQEYRGAAVFLLSDASSFMTGSDLRMDGGHAAW</sequence>
<keyword evidence="2" id="KW-0521">NADP</keyword>
<evidence type="ECO:0000256" key="2">
    <source>
        <dbReference type="ARBA" id="ARBA00022857"/>
    </source>
</evidence>
<dbReference type="STRING" id="1036612.A0A1L9TXM5"/>
<gene>
    <name evidence="4" type="ORF">ASPSYDRAFT_38703</name>
</gene>
<keyword evidence="5" id="KW-1185">Reference proteome</keyword>
<accession>A0A1L9TXM5</accession>
<comment type="similarity">
    <text evidence="1">Belongs to the short-chain dehydrogenases/reductases (SDR) family.</text>
</comment>
<proteinExistence type="inferred from homology"/>
<dbReference type="PANTHER" id="PTHR43008">
    <property type="entry name" value="BENZIL REDUCTASE"/>
    <property type="match status" value="1"/>
</dbReference>
<dbReference type="AlphaFoldDB" id="A0A1L9TXM5"/>
<dbReference type="Pfam" id="PF13561">
    <property type="entry name" value="adh_short_C2"/>
    <property type="match status" value="1"/>
</dbReference>
<dbReference type="GO" id="GO:0044550">
    <property type="term" value="P:secondary metabolite biosynthetic process"/>
    <property type="evidence" value="ECO:0007669"/>
    <property type="project" value="UniProtKB-ARBA"/>
</dbReference>
<evidence type="ECO:0000256" key="1">
    <source>
        <dbReference type="ARBA" id="ARBA00006484"/>
    </source>
</evidence>
<dbReference type="GO" id="GO:0050664">
    <property type="term" value="F:oxidoreductase activity, acting on NAD(P)H, oxygen as acceptor"/>
    <property type="evidence" value="ECO:0007669"/>
    <property type="project" value="TreeGrafter"/>
</dbReference>
<dbReference type="InterPro" id="IPR002347">
    <property type="entry name" value="SDR_fam"/>
</dbReference>
<dbReference type="PRINTS" id="PR00080">
    <property type="entry name" value="SDRFAMILY"/>
</dbReference>
<keyword evidence="3" id="KW-0560">Oxidoreductase</keyword>
<dbReference type="VEuPathDB" id="FungiDB:ASPSYDRAFT_38703"/>
<evidence type="ECO:0000313" key="5">
    <source>
        <dbReference type="Proteomes" id="UP000184356"/>
    </source>
</evidence>